<comment type="caution">
    <text evidence="4">The sequence shown here is derived from an EMBL/GenBank/DDBJ whole genome shotgun (WGS) entry which is preliminary data.</text>
</comment>
<name>R1I2M6_9PSEU</name>
<keyword evidence="2" id="KW-0472">Membrane</keyword>
<sequence>MSPDLPVFTVPVVSAAALGVLWLVVMTGLPRLLGSVPQRAVTAFFGFLFLSAPTSLPGVRRTVDSVTGVPDLAILLGHLGTLLAFIAILELAAGVEGGRRVLLRRGQLAFTLVLTGLVTLFVFIPRRLDQPDFGLWQVRHPLVVTYQLLFQTCLGLGLSLAVAFLVPNWRKSRRGPLRTALLLLWLSAAVGLLYVASRLWYVVGHGFGFLHQVARPVYGTVTFLLLWTTVALAGSAALVRVGYAVTRHVRHRIAYHRLGGLWRTLTEAVPGTVLDPRSGPFPARAFRRRLYRRIIEIRDAQMELTSYVPPAEHQAAEAALRGREAAALDACVLHLGLRFKDRATPHPQETRPPARTTDGSLDGELADLLRLRTSMDDPEVIRAAAGIREPGR</sequence>
<keyword evidence="2" id="KW-0812">Transmembrane</keyword>
<feature type="transmembrane region" description="Helical" evidence="2">
    <location>
        <begin position="6"/>
        <end position="29"/>
    </location>
</feature>
<proteinExistence type="predicted"/>
<evidence type="ECO:0000313" key="4">
    <source>
        <dbReference type="EMBL" id="EOD70030.1"/>
    </source>
</evidence>
<feature type="transmembrane region" description="Helical" evidence="2">
    <location>
        <begin position="221"/>
        <end position="243"/>
    </location>
</feature>
<dbReference type="AlphaFoldDB" id="R1I2M6"/>
<feature type="region of interest" description="Disordered" evidence="1">
    <location>
        <begin position="342"/>
        <end position="361"/>
    </location>
</feature>
<evidence type="ECO:0000313" key="5">
    <source>
        <dbReference type="Proteomes" id="UP000014139"/>
    </source>
</evidence>
<protein>
    <recommendedName>
        <fullName evidence="3">DUF6545 domain-containing protein</fullName>
    </recommendedName>
</protein>
<dbReference type="NCBIfam" id="NF042915">
    <property type="entry name" value="MAB_1171c_fam"/>
    <property type="match status" value="1"/>
</dbReference>
<evidence type="ECO:0000256" key="1">
    <source>
        <dbReference type="SAM" id="MobiDB-lite"/>
    </source>
</evidence>
<dbReference type="RefSeq" id="WP_003057898.1">
    <property type="nucleotide sequence ID" value="NZ_AOUO01000031.1"/>
</dbReference>
<dbReference type="PATRIC" id="fig|1292037.4.peg.607"/>
<dbReference type="OrthoDB" id="3685619at2"/>
<reference evidence="4 5" key="1">
    <citation type="submission" date="2013-02" db="EMBL/GenBank/DDBJ databases">
        <title>Draft genome sequence of Amycolatopsis vancoresmycina strain DSM 44592T.</title>
        <authorList>
            <person name="Kumar S."/>
            <person name="Kaur N."/>
            <person name="Kaur C."/>
            <person name="Raghava G.P.S."/>
            <person name="Mayilraj S."/>
        </authorList>
    </citation>
    <scope>NUCLEOTIDE SEQUENCE [LARGE SCALE GENOMIC DNA]</scope>
    <source>
        <strain evidence="4 5">DSM 44592</strain>
    </source>
</reference>
<feature type="transmembrane region" description="Helical" evidence="2">
    <location>
        <begin position="179"/>
        <end position="201"/>
    </location>
</feature>
<feature type="transmembrane region" description="Helical" evidence="2">
    <location>
        <begin position="72"/>
        <end position="95"/>
    </location>
</feature>
<dbReference type="Pfam" id="PF20182">
    <property type="entry name" value="DUF6545"/>
    <property type="match status" value="1"/>
</dbReference>
<feature type="transmembrane region" description="Helical" evidence="2">
    <location>
        <begin position="41"/>
        <end position="60"/>
    </location>
</feature>
<dbReference type="InterPro" id="IPR046675">
    <property type="entry name" value="DUF6545"/>
</dbReference>
<accession>R1I2M6</accession>
<feature type="transmembrane region" description="Helical" evidence="2">
    <location>
        <begin position="107"/>
        <end position="124"/>
    </location>
</feature>
<gene>
    <name evidence="4" type="ORF">H480_03076</name>
</gene>
<evidence type="ECO:0000259" key="3">
    <source>
        <dbReference type="Pfam" id="PF20182"/>
    </source>
</evidence>
<organism evidence="4 5">
    <name type="scientific">Amycolatopsis vancoresmycina DSM 44592</name>
    <dbReference type="NCBI Taxonomy" id="1292037"/>
    <lineage>
        <taxon>Bacteria</taxon>
        <taxon>Bacillati</taxon>
        <taxon>Actinomycetota</taxon>
        <taxon>Actinomycetes</taxon>
        <taxon>Pseudonocardiales</taxon>
        <taxon>Pseudonocardiaceae</taxon>
        <taxon>Amycolatopsis</taxon>
    </lineage>
</organism>
<dbReference type="EMBL" id="AOUO01000031">
    <property type="protein sequence ID" value="EOD70030.1"/>
    <property type="molecule type" value="Genomic_DNA"/>
</dbReference>
<feature type="transmembrane region" description="Helical" evidence="2">
    <location>
        <begin position="144"/>
        <end position="167"/>
    </location>
</feature>
<feature type="domain" description="DUF6545" evidence="3">
    <location>
        <begin position="249"/>
        <end position="374"/>
    </location>
</feature>
<evidence type="ECO:0000256" key="2">
    <source>
        <dbReference type="SAM" id="Phobius"/>
    </source>
</evidence>
<keyword evidence="5" id="KW-1185">Reference proteome</keyword>
<dbReference type="InterPro" id="IPR050039">
    <property type="entry name" value="MAB_1171c-like"/>
</dbReference>
<dbReference type="Proteomes" id="UP000014139">
    <property type="component" value="Unassembled WGS sequence"/>
</dbReference>
<keyword evidence="2" id="KW-1133">Transmembrane helix</keyword>